<evidence type="ECO:0000256" key="1">
    <source>
        <dbReference type="SAM" id="SignalP"/>
    </source>
</evidence>
<reference evidence="3" key="1">
    <citation type="submission" date="2022-05" db="EMBL/GenBank/DDBJ databases">
        <authorList>
            <person name="Park J.-S."/>
        </authorList>
    </citation>
    <scope>NUCLEOTIDE SEQUENCE</scope>
    <source>
        <strain evidence="3">2012CJ41-6</strain>
    </source>
</reference>
<protein>
    <submittedName>
        <fullName evidence="3">Porin</fullName>
    </submittedName>
</protein>
<accession>A0ABT0PZS4</accession>
<dbReference type="EMBL" id="JAMFMB010000005">
    <property type="protein sequence ID" value="MCL6283135.1"/>
    <property type="molecule type" value="Genomic_DNA"/>
</dbReference>
<dbReference type="Proteomes" id="UP001203880">
    <property type="component" value="Unassembled WGS sequence"/>
</dbReference>
<keyword evidence="4" id="KW-1185">Reference proteome</keyword>
<feature type="domain" description="Porin" evidence="2">
    <location>
        <begin position="10"/>
        <end position="356"/>
    </location>
</feature>
<name>A0ABT0PZS4_9RHOB</name>
<gene>
    <name evidence="3" type="ORF">M3P21_06270</name>
</gene>
<feature type="signal peptide" evidence="1">
    <location>
        <begin position="1"/>
        <end position="19"/>
    </location>
</feature>
<feature type="chain" id="PRO_5045995688" evidence="1">
    <location>
        <begin position="20"/>
        <end position="375"/>
    </location>
</feature>
<sequence>MTSKLRAVSLTAITASALAAPAAAELKYENNSGGYVLLYGQLNPAIISVDDGKETETNVRDYDASNSRVGLRVHQPYGANTFGFKFEAALGLPNSTETSQLGNDFSGWTREDIRHVDFWLEGDWGKVSAGQGSMVADGAAEQDLSYVGIALYAYTADSNASFFFRDSAGALTGPTVAGTTDDFDGSRRARIRYDTPSFNGFTLGAAWGRNVLADDDDRDYYDIGAYYSNQFAGAKLDAGLAYQVRDGDGSAKRQDVIGSASVLLESGLSFTVAAGTRDVDSDADTDPNYYYAKLAYETEDWLPNVGKTGIGVHYWDGSDFNADGSDSSVWGLGVVQRIDSYNVDTYLTYQNYAYEDSTDDYDDLSTVVLGARWKF</sequence>
<evidence type="ECO:0000313" key="3">
    <source>
        <dbReference type="EMBL" id="MCL6283135.1"/>
    </source>
</evidence>
<dbReference type="Gene3D" id="2.40.160.10">
    <property type="entry name" value="Porin"/>
    <property type="match status" value="1"/>
</dbReference>
<evidence type="ECO:0000259" key="2">
    <source>
        <dbReference type="Pfam" id="PF13609"/>
    </source>
</evidence>
<proteinExistence type="predicted"/>
<dbReference type="InterPro" id="IPR023614">
    <property type="entry name" value="Porin_dom_sf"/>
</dbReference>
<dbReference type="SUPFAM" id="SSF56935">
    <property type="entry name" value="Porins"/>
    <property type="match status" value="1"/>
</dbReference>
<organism evidence="3 4">
    <name type="scientific">Ruegeria spongiae</name>
    <dbReference type="NCBI Taxonomy" id="2942209"/>
    <lineage>
        <taxon>Bacteria</taxon>
        <taxon>Pseudomonadati</taxon>
        <taxon>Pseudomonadota</taxon>
        <taxon>Alphaproteobacteria</taxon>
        <taxon>Rhodobacterales</taxon>
        <taxon>Roseobacteraceae</taxon>
        <taxon>Ruegeria</taxon>
    </lineage>
</organism>
<comment type="caution">
    <text evidence="3">The sequence shown here is derived from an EMBL/GenBank/DDBJ whole genome shotgun (WGS) entry which is preliminary data.</text>
</comment>
<dbReference type="RefSeq" id="WP_249707748.1">
    <property type="nucleotide sequence ID" value="NZ_JAMFMB010000005.1"/>
</dbReference>
<keyword evidence="1" id="KW-0732">Signal</keyword>
<dbReference type="Pfam" id="PF13609">
    <property type="entry name" value="Porin_4"/>
    <property type="match status" value="1"/>
</dbReference>
<dbReference type="InterPro" id="IPR033900">
    <property type="entry name" value="Gram_neg_porin_domain"/>
</dbReference>
<evidence type="ECO:0000313" key="4">
    <source>
        <dbReference type="Proteomes" id="UP001203880"/>
    </source>
</evidence>